<organism evidence="6">
    <name type="scientific">marine sediment metagenome</name>
    <dbReference type="NCBI Taxonomy" id="412755"/>
    <lineage>
        <taxon>unclassified sequences</taxon>
        <taxon>metagenomes</taxon>
        <taxon>ecological metagenomes</taxon>
    </lineage>
</organism>
<dbReference type="InterPro" id="IPR036052">
    <property type="entry name" value="TrpB-like_PALP_sf"/>
</dbReference>
<comment type="caution">
    <text evidence="6">The sequence shown here is derived from an EMBL/GenBank/DDBJ whole genome shotgun (WGS) entry which is preliminary data.</text>
</comment>
<sequence length="407" mass="45594">MKSFPKLISTISGIEYPFERIEEFADNGESLEVFIPNLEKVKIKSGEYIWQRFADFLPFTQMSEDFHLGEGNTSLIQADQRLREFTGISNLLLKNETQNSTWSFKDRGSLACIFMAKKMGEKVTATISSGNMGNSIAAYGAKAGIKVIVFVPEFIPKEKIMAISIHGATIVKVKAEDYSMMKKHILSFAKKLKLRIVSGNGPVRVEGYKLTAFEMFEQMKNKIPDYITVPTSACGHIRGLFKGYRELKQAGITDKLPKMIVVQAKNNSPIVTAIKQGKEHVVPFSNFHTIAEAITTGNPMGGDEIIHKAKEYNWLAESVSEEEILVSQRKLGEVGYFVEPASATSLYAVKKLFKAGKIEKGATVVMMLTGTGLKDLDVFQYYHLDVRESDIEKIEDDVRNLLKNIYN</sequence>
<dbReference type="PANTHER" id="PTHR48078">
    <property type="entry name" value="THREONINE DEHYDRATASE, MITOCHONDRIAL-RELATED"/>
    <property type="match status" value="1"/>
</dbReference>
<keyword evidence="3" id="KW-0663">Pyridoxal phosphate</keyword>
<dbReference type="NCBIfam" id="TIGR00260">
    <property type="entry name" value="thrC"/>
    <property type="match status" value="1"/>
</dbReference>
<dbReference type="PANTHER" id="PTHR48078:SF6">
    <property type="entry name" value="L-THREONINE DEHYDRATASE CATABOLIC TDCB"/>
    <property type="match status" value="1"/>
</dbReference>
<comment type="cofactor">
    <cofactor evidence="1">
        <name>pyridoxal 5'-phosphate</name>
        <dbReference type="ChEBI" id="CHEBI:597326"/>
    </cofactor>
</comment>
<dbReference type="Pfam" id="PF00291">
    <property type="entry name" value="PALP"/>
    <property type="match status" value="1"/>
</dbReference>
<dbReference type="AlphaFoldDB" id="X0SJ66"/>
<dbReference type="EMBL" id="BARS01000298">
    <property type="protein sequence ID" value="GAF75161.1"/>
    <property type="molecule type" value="Genomic_DNA"/>
</dbReference>
<dbReference type="Gene3D" id="3.40.50.1100">
    <property type="match status" value="2"/>
</dbReference>
<dbReference type="GO" id="GO:0006565">
    <property type="term" value="P:L-serine catabolic process"/>
    <property type="evidence" value="ECO:0007669"/>
    <property type="project" value="TreeGrafter"/>
</dbReference>
<dbReference type="InterPro" id="IPR050147">
    <property type="entry name" value="Ser/Thr_Dehydratase"/>
</dbReference>
<evidence type="ECO:0000256" key="3">
    <source>
        <dbReference type="ARBA" id="ARBA00022898"/>
    </source>
</evidence>
<dbReference type="GO" id="GO:0003941">
    <property type="term" value="F:L-serine ammonia-lyase activity"/>
    <property type="evidence" value="ECO:0007669"/>
    <property type="project" value="TreeGrafter"/>
</dbReference>
<feature type="domain" description="Tryptophan synthase beta chain-like PALP" evidence="5">
    <location>
        <begin position="68"/>
        <end position="370"/>
    </location>
</feature>
<dbReference type="GO" id="GO:0009097">
    <property type="term" value="P:isoleucine biosynthetic process"/>
    <property type="evidence" value="ECO:0007669"/>
    <property type="project" value="TreeGrafter"/>
</dbReference>
<dbReference type="InterPro" id="IPR001926">
    <property type="entry name" value="TrpB-like_PALP"/>
</dbReference>
<reference evidence="6" key="1">
    <citation type="journal article" date="2014" name="Front. Microbiol.">
        <title>High frequency of phylogenetically diverse reductive dehalogenase-homologous genes in deep subseafloor sedimentary metagenomes.</title>
        <authorList>
            <person name="Kawai M."/>
            <person name="Futagami T."/>
            <person name="Toyoda A."/>
            <person name="Takaki Y."/>
            <person name="Nishi S."/>
            <person name="Hori S."/>
            <person name="Arai W."/>
            <person name="Tsubouchi T."/>
            <person name="Morono Y."/>
            <person name="Uchiyama I."/>
            <person name="Ito T."/>
            <person name="Fujiyama A."/>
            <person name="Inagaki F."/>
            <person name="Takami H."/>
        </authorList>
    </citation>
    <scope>NUCLEOTIDE SEQUENCE</scope>
    <source>
        <strain evidence="6">Expedition CK06-06</strain>
    </source>
</reference>
<dbReference type="InterPro" id="IPR004450">
    <property type="entry name" value="Thr_synthase-like"/>
</dbReference>
<accession>X0SJ66</accession>
<evidence type="ECO:0000256" key="1">
    <source>
        <dbReference type="ARBA" id="ARBA00001933"/>
    </source>
</evidence>
<dbReference type="GO" id="GO:0006567">
    <property type="term" value="P:L-threonine catabolic process"/>
    <property type="evidence" value="ECO:0007669"/>
    <property type="project" value="TreeGrafter"/>
</dbReference>
<evidence type="ECO:0000313" key="6">
    <source>
        <dbReference type="EMBL" id="GAF75161.1"/>
    </source>
</evidence>
<dbReference type="SUPFAM" id="SSF53686">
    <property type="entry name" value="Tryptophan synthase beta subunit-like PLP-dependent enzymes"/>
    <property type="match status" value="1"/>
</dbReference>
<evidence type="ECO:0000256" key="4">
    <source>
        <dbReference type="ARBA" id="ARBA00023239"/>
    </source>
</evidence>
<proteinExistence type="inferred from homology"/>
<name>X0SJ66_9ZZZZ</name>
<protein>
    <recommendedName>
        <fullName evidence="5">Tryptophan synthase beta chain-like PALP domain-containing protein</fullName>
    </recommendedName>
</protein>
<dbReference type="CDD" id="cd01563">
    <property type="entry name" value="Thr-synth_1"/>
    <property type="match status" value="1"/>
</dbReference>
<evidence type="ECO:0000259" key="5">
    <source>
        <dbReference type="Pfam" id="PF00291"/>
    </source>
</evidence>
<dbReference type="GO" id="GO:0004794">
    <property type="term" value="F:threonine deaminase activity"/>
    <property type="evidence" value="ECO:0007669"/>
    <property type="project" value="TreeGrafter"/>
</dbReference>
<keyword evidence="4" id="KW-0456">Lyase</keyword>
<comment type="similarity">
    <text evidence="2">Belongs to the threonine synthase family.</text>
</comment>
<evidence type="ECO:0000256" key="2">
    <source>
        <dbReference type="ARBA" id="ARBA00005517"/>
    </source>
</evidence>
<gene>
    <name evidence="6" type="ORF">S01H1_00780</name>
</gene>